<proteinExistence type="predicted"/>
<dbReference type="EMBL" id="BKAD01000010">
    <property type="protein sequence ID" value="GEP29981.1"/>
    <property type="molecule type" value="Genomic_DNA"/>
</dbReference>
<comment type="caution">
    <text evidence="2">The sequence shown here is derived from an EMBL/GenBank/DDBJ whole genome shotgun (WGS) entry which is preliminary data.</text>
</comment>
<dbReference type="Pfam" id="PF13276">
    <property type="entry name" value="HTH_21"/>
    <property type="match status" value="1"/>
</dbReference>
<evidence type="ECO:0000313" key="3">
    <source>
        <dbReference type="Proteomes" id="UP000321337"/>
    </source>
</evidence>
<feature type="domain" description="HTH-like" evidence="1">
    <location>
        <begin position="35"/>
        <end position="83"/>
    </location>
</feature>
<evidence type="ECO:0000259" key="1">
    <source>
        <dbReference type="Pfam" id="PF13276"/>
    </source>
</evidence>
<reference evidence="2 3" key="1">
    <citation type="submission" date="2019-07" db="EMBL/GenBank/DDBJ databases">
        <title>Whole genome shotgun sequence of Thiobacillus plumbophilus NBRC 107929.</title>
        <authorList>
            <person name="Hosoyama A."/>
            <person name="Uohara A."/>
            <person name="Ohji S."/>
            <person name="Ichikawa N."/>
        </authorList>
    </citation>
    <scope>NUCLEOTIDE SEQUENCE [LARGE SCALE GENOMIC DNA]</scope>
    <source>
        <strain evidence="2 3">NBRC 107929</strain>
    </source>
</reference>
<dbReference type="Proteomes" id="UP000321337">
    <property type="component" value="Unassembled WGS sequence"/>
</dbReference>
<evidence type="ECO:0000313" key="2">
    <source>
        <dbReference type="EMBL" id="GEP29981.1"/>
    </source>
</evidence>
<accession>A0A512L753</accession>
<gene>
    <name evidence="2" type="ORF">TPL01_11190</name>
</gene>
<organism evidence="2 3">
    <name type="scientific">Sulfuriferula plumbiphila</name>
    <dbReference type="NCBI Taxonomy" id="171865"/>
    <lineage>
        <taxon>Bacteria</taxon>
        <taxon>Pseudomonadati</taxon>
        <taxon>Pseudomonadota</taxon>
        <taxon>Betaproteobacteria</taxon>
        <taxon>Nitrosomonadales</taxon>
        <taxon>Sulfuricellaceae</taxon>
        <taxon>Sulfuriferula</taxon>
    </lineage>
</organism>
<protein>
    <recommendedName>
        <fullName evidence="1">HTH-like domain-containing protein</fullName>
    </recommendedName>
</protein>
<name>A0A512L753_9PROT</name>
<keyword evidence="3" id="KW-1185">Reference proteome</keyword>
<dbReference type="InterPro" id="IPR025948">
    <property type="entry name" value="HTH-like_dom"/>
</dbReference>
<dbReference type="AlphaFoldDB" id="A0A512L753"/>
<sequence>MIDGRHALSISRQAQLAGISRGSVYYLPKPDSVADLALMRRIDALHLEHPFMGARMLRDQLNREGFNVGRKHVGTLMERMGIGALQEAGYQQEAPRA</sequence>